<evidence type="ECO:0000313" key="2">
    <source>
        <dbReference type="Proteomes" id="UP000823936"/>
    </source>
</evidence>
<dbReference type="EMBL" id="DXHU01000013">
    <property type="protein sequence ID" value="HIV98711.1"/>
    <property type="molecule type" value="Genomic_DNA"/>
</dbReference>
<reference evidence="1" key="1">
    <citation type="journal article" date="2021" name="PeerJ">
        <title>Extensive microbial diversity within the chicken gut microbiome revealed by metagenomics and culture.</title>
        <authorList>
            <person name="Gilroy R."/>
            <person name="Ravi A."/>
            <person name="Getino M."/>
            <person name="Pursley I."/>
            <person name="Horton D.L."/>
            <person name="Alikhan N.F."/>
            <person name="Baker D."/>
            <person name="Gharbi K."/>
            <person name="Hall N."/>
            <person name="Watson M."/>
            <person name="Adriaenssens E.M."/>
            <person name="Foster-Nyarko E."/>
            <person name="Jarju S."/>
            <person name="Secka A."/>
            <person name="Antonio M."/>
            <person name="Oren A."/>
            <person name="Chaudhuri R.R."/>
            <person name="La Ragione R."/>
            <person name="Hildebrand F."/>
            <person name="Pallen M.J."/>
        </authorList>
    </citation>
    <scope>NUCLEOTIDE SEQUENCE</scope>
    <source>
        <strain evidence="1">Gambia11-129</strain>
    </source>
</reference>
<dbReference type="AlphaFoldDB" id="A0A9D1PU86"/>
<sequence>MEKLNIKIEKRRRVKENEWEYIAGENLSKLCSFLGVDKKTLLISISTSSVRTIVELNKRNIIKKFNEKHPESKVSFIKIISDR</sequence>
<gene>
    <name evidence="1" type="ORF">IAB12_02890</name>
</gene>
<accession>A0A9D1PU86</accession>
<evidence type="ECO:0000313" key="1">
    <source>
        <dbReference type="EMBL" id="HIV98711.1"/>
    </source>
</evidence>
<name>A0A9D1PU86_9SPIO</name>
<comment type="caution">
    <text evidence="1">The sequence shown here is derived from an EMBL/GenBank/DDBJ whole genome shotgun (WGS) entry which is preliminary data.</text>
</comment>
<proteinExistence type="predicted"/>
<dbReference type="InterPro" id="IPR007922">
    <property type="entry name" value="DciA-like"/>
</dbReference>
<protein>
    <submittedName>
        <fullName evidence="1">DUF721 domain-containing protein</fullName>
    </submittedName>
</protein>
<dbReference type="Pfam" id="PF05258">
    <property type="entry name" value="DciA"/>
    <property type="match status" value="1"/>
</dbReference>
<dbReference type="Proteomes" id="UP000823936">
    <property type="component" value="Unassembled WGS sequence"/>
</dbReference>
<organism evidence="1 2">
    <name type="scientific">Candidatus Ornithospirochaeta avicola</name>
    <dbReference type="NCBI Taxonomy" id="2840896"/>
    <lineage>
        <taxon>Bacteria</taxon>
        <taxon>Pseudomonadati</taxon>
        <taxon>Spirochaetota</taxon>
        <taxon>Spirochaetia</taxon>
        <taxon>Spirochaetales</taxon>
        <taxon>Spirochaetaceae</taxon>
        <taxon>Spirochaetaceae incertae sedis</taxon>
        <taxon>Candidatus Ornithospirochaeta</taxon>
    </lineage>
</organism>
<reference evidence="1" key="2">
    <citation type="submission" date="2021-04" db="EMBL/GenBank/DDBJ databases">
        <authorList>
            <person name="Gilroy R."/>
        </authorList>
    </citation>
    <scope>NUCLEOTIDE SEQUENCE</scope>
    <source>
        <strain evidence="1">Gambia11-129</strain>
    </source>
</reference>